<dbReference type="OrthoDB" id="113180at2"/>
<dbReference type="AlphaFoldDB" id="A0A428W6T0"/>
<dbReference type="EMBL" id="QHHU01000054">
    <property type="protein sequence ID" value="RSM38816.1"/>
    <property type="molecule type" value="Genomic_DNA"/>
</dbReference>
<comment type="caution">
    <text evidence="1">The sequence shown here is derived from an EMBL/GenBank/DDBJ whole genome shotgun (WGS) entry which is preliminary data.</text>
</comment>
<accession>A0A428W6T0</accession>
<protein>
    <submittedName>
        <fullName evidence="1">Wyosine base formation</fullName>
    </submittedName>
</protein>
<reference evidence="1 2" key="1">
    <citation type="submission" date="2018-05" db="EMBL/GenBank/DDBJ databases">
        <title>Evolution of GPA BGCs.</title>
        <authorList>
            <person name="Waglechner N."/>
            <person name="Wright G.D."/>
        </authorList>
    </citation>
    <scope>NUCLEOTIDE SEQUENCE [LARGE SCALE GENOMIC DNA]</scope>
    <source>
        <strain evidence="1 2">DSM 5908</strain>
    </source>
</reference>
<keyword evidence="2" id="KW-1185">Reference proteome</keyword>
<proteinExistence type="predicted"/>
<evidence type="ECO:0000313" key="1">
    <source>
        <dbReference type="EMBL" id="RSM38816.1"/>
    </source>
</evidence>
<dbReference type="Proteomes" id="UP000286716">
    <property type="component" value="Unassembled WGS sequence"/>
</dbReference>
<name>A0A428W6T0_AMYBA</name>
<gene>
    <name evidence="1" type="ORF">DMA12_31565</name>
</gene>
<evidence type="ECO:0000313" key="2">
    <source>
        <dbReference type="Proteomes" id="UP000286716"/>
    </source>
</evidence>
<sequence length="233" mass="24711">MPDVYADLESEADALADLVHRHAGSVPLPAGRAVTAHLAELTVVARRVILAVEGTGSEPAPRITSSGLLGDAVLAWRSEHRKATELLATAAGDVPWPGGPLRPSLLAAALQTVLFARGQDIADVLGARLSRDDAIGHVAYYGVRTSDDVYAGHGGPPAGRLRFELTAPSGTRWDFGPAEAADRITGRAEDFCLLFTGRRPAAGLAVEATGPHALRWLELVQWHQNPLWTSEPD</sequence>
<dbReference type="RefSeq" id="WP_020645496.1">
    <property type="nucleotide sequence ID" value="NZ_QHHU01000054.1"/>
</dbReference>
<organism evidence="1 2">
    <name type="scientific">Amycolatopsis balhimycina DSM 5908</name>
    <dbReference type="NCBI Taxonomy" id="1081091"/>
    <lineage>
        <taxon>Bacteria</taxon>
        <taxon>Bacillati</taxon>
        <taxon>Actinomycetota</taxon>
        <taxon>Actinomycetes</taxon>
        <taxon>Pseudonocardiales</taxon>
        <taxon>Pseudonocardiaceae</taxon>
        <taxon>Amycolatopsis</taxon>
    </lineage>
</organism>